<feature type="region of interest" description="Disordered" evidence="7">
    <location>
        <begin position="2112"/>
        <end position="2161"/>
    </location>
</feature>
<feature type="domain" description="Carrier" evidence="8">
    <location>
        <begin position="989"/>
        <end position="1062"/>
    </location>
</feature>
<comment type="similarity">
    <text evidence="2">Belongs to the ATP-dependent AMP-binding enzyme family.</text>
</comment>
<feature type="region of interest" description="Disordered" evidence="7">
    <location>
        <begin position="3651"/>
        <end position="3672"/>
    </location>
</feature>
<keyword evidence="5" id="KW-0677">Repeat</keyword>
<dbReference type="SMART" id="SM00823">
    <property type="entry name" value="PKS_PP"/>
    <property type="match status" value="3"/>
</dbReference>
<name>A0A840W5I0_9ACTN</name>
<keyword evidence="3" id="KW-0596">Phosphopantetheine</keyword>
<dbReference type="InterPro" id="IPR006162">
    <property type="entry name" value="Ppantetheine_attach_site"/>
</dbReference>
<sequence length="3688" mass="392827">MADIHDTRLGLTGAQAGVWYAQQTAPDSPVFNVGQYTDIPADLDTDRFATAVRTVVAESDALRTRVVADGDRIGQVVGEGVPRELEVVDLTGTGDGEDAGGDGEHGAVERALAWMRADRERPVDPTREPLYRYALLRVGPQRWFWFQRFHHIAVDAYAITMMARRVADVYTRLGRGEEIPASRFGALTDLVADQEAYAASDRCARDRAYWNELLADRPEPALLSAAPPAPHASFLRVRTTVGPGVAEGLDALAAATGAKTTGATWADALVGAFAAYTHRLTGADDLLLGSPSMGRVGSVGLRTPAMVVNVLPLRLRTTSAHTVSEVIAHTAAAQRDLRTHQRYRSEQLRRDLSAVGDRFGLYGPEINVKLFDYTFTFDGVPSTTTNLSEGPVDDIAVSVYRPATGGLVLEANANDARYDRRGARARLDGFARFLTGFAGADASTTVAALDTTDPTGAPLVTPAVAQDPLTVPELLSRAATAEPDATALVHGDTHLTRAGFADRVDRLAQLLREATVGPGDVVALALPRSVELVVALFAVLRAGAAYVPLDPEHPADRIGHVLADARPTLVLADSTTSHRLPETAEARLLELDTDEVRTALAQQCGGALPAPDPRSAAYLIYTSGSTGKPKGVVIEHRALAALAATQRAHLGQYLPERARIGHTGSFTFDASWDTLLGLVHGHELHLLDSDLLFDHARLAAHAAEQRLDHLDFTPTYLQGLLDSGELHHPPALVTFGGEACPQRLWDRLRALPGTRALNFYGPTENTVDALVCDVRDSEECAIGRPVAGVRAHILDAALRPVPAGVPGDLYLSGDQLARGYAGRPALTAERFVADPYGPPGTRMYRTGDRALLREDGNVAYLGRADGQVQVRGYRVEPGEVDAVARTHPRVGQCATVVRRTPAGAAQLVAYVVAAATEPSGAEGTAESAGPAAELTEQEVRDHLSVRLPDYMVPTRVVTLERLPLNSSGKVDTRALPEPAAPTTGAGATEPGTPAEHALLGILREVLGTDLGPHDDFFRLGGDSILAIQAVNRARSAGLELAVRDVFEAPTAAGLATRAGAAVNAPRVPDNPVGEVEPTPVTAQLLAEGGPRPRFTQSQVLWTPAGITRDLLTAALRAVVAHHGALRLRLREGRMDVLPARDLRGFDPLIRVDAAGLTEDALTDLVQQEAARAHTRIDLTGGRPLTAVWFDSGPDRMGQLLIQVHHLAVDGVSWRVIGPDLADAVAALSAGRAVQLPGAGTSLRRWTTLLQQEARHPGRLAELDHWTEQTDPARHHRLGARDLDPDRDVVATRHSLELELDPELTHQVLTGIGATYRVGAEEVLLAALTLATDQRLLVELEGHGRRDLLTAPADLARTVGWLTTSHPVALTPGADPVRTLKRVKETLRATPGHGLGYGLLRHLNPETAPRLTGRARPDVLFNYLGRFGAPAAQPWESAPATTRVMLGEDPDQPLTHGLEIGAIAHEGHGGPRLHLTLRWAPGVHDHHGVRTLADDLTAALRALAEAATDPGPHTLTPSDLPLLELEPSRIEQVERAWAHTCGDPAARVAELWPATPLQSGLVFHSLYGSGHDAYTAQSAVRVDGALDPERLRRAAALLLEHHPSLRAGFHAEGEDLIQFVPAALEPRWRSVDLSEHPDPRTALEQLRADELATPFDLAHPPLLRFTLVRLNPTRHVLVTTDHHTLLDGWSTPLFLRELFDRYARSDTPAPSTHFRDYLAWLADRDTDAADHAWSTELADLSGPTLLAPEAPAHGGRGQRVITAALTPEETDRAAATARALGVTTNTLVQAAWALVLGTATGRTDVVFGATVSGRPADLPGVESTLGLFINTVPVRVRTAPGTPLAELLTDLQRRQAALSEHHHTGLTRAQELSGYAPLFDTLLVFENFPARAALADHDHAGVRLTDVQVEDATHYPVSLNVFPGQSLGLRLYHRPDAVGADQAEALLDRLRAVINQIAGQPELSVAEIATTTPTERDQLIEGFNRTATAVTAARPCDALADWAAWAPSSTAVVDTEGEHTYAELDVWVEEIAALLRANRVRPGQVVGVAVPRSVDMLASLLAVQRVGGVYLPLDPEFPADRLAYMLADSGAVLVLTGGGVEAPAGVSTPALDLSVLGPEGPEGPAATPAPDQGSGSTAAAERLAAAPADGPAATTGPVPGNGPTDADSVAYVLYTSGSTGKPKGVVISHRNLANFLTDMGQRFPLSPGERWLAVTTVSFDISALELYLPLLFGATVVLADKDTVRDPRLLSELAATSGATIMQATPSLWRSLTEHDPATLAPLRVLVGGEAVQPPLAVTLAEHSRGAHNVYGPTETTIWSTTIPLGTTGPVTIGRPMANTRVYVLDAALRPVPVGVEGDLYIAGAGVGLGYHQRFGLTAERFVADPFGPPASRMYRTGDLARWRADGTLDFLGRADFQVKVRGFRIELGEIETALLSAPGVAQAVVTAREDESGRAWLAAHVVPTASSGLSVADLRAHVAAQLPEYMVPSAIVVTDALALTANGKVDRKALPDPGGSLRQGRAPATAREEILCAILADVLGRQTVGPDEDFFTLGGHSLLATRVAARVRALLGADVGVRDLFEAPTAAALARRTEKTAHSRPCVTPRSTDQPRRLSHAQHRLWLVDRLHESGGAYNVPLAVRVADSLDPETLRAAVADLVARHEVLRTVIRADPDQPGTPVPHLLEADPDDPSDLVDVAAEHISEPVDAALARITAQPFDLAERPPLRVRLLTGPGSGCVLLIVLHHIVADEWSFGPLLADLDAAYRARAAGRAPDWAPLPLQYADYAASRADWLGTAEDPESPLSQRLDHWRRSLDGLPDELALPTDRPRPAVASHTGGLARTPVDPELHTALRELAADHGVTVFMVVQAAVATLLHRLGAGEDIPLGSPVADRADEGLQDAVGFFLNTLVLRLDLSGRPTFAELLARVREVDLAGFANADAPFDAVVEALRPERSVSRHPLFQTMVSYQRRPEGADQLFGSTTHLVEIPLETAKFDLEFAYIEDPQQGTRLALNHSADLFDASTAQMMADRLVRLLSQVAAAPELSIGEIDVLGDSERDQLIEGFNRTGTAITAARPCDALVDWAKRAPEAIAVEDGSGTHTYAAVLERVTAIAGLLRQRGVEPGQVVGVAVPRSVDMLASLLAVQRVGGVYLPLDPEFPADRLAYMLADSGAVLVLTGGGVEAPAGATTPVLDLDGARPGQGAQGAHGSESTPTDADSVAYVLYTSGSTGKPKGVVISHRNLANFLTDMGQRFPLSPGERWLAVTTVSFDISALELYLPLLAGATVVLADKDTVRDGVALADLLEGGGIGIMQATPTLWRMLLETKPEVLRDLRVLVGGEALPQALADDLAAHAPQVTNVYGPTETTIWSTTSPVHTDDPVSIGRPMANTRVYVLDADLQPVPAGVPGDLYIAGAGVGLGYHQRFGLTAERFVADPYATPDQQGSRMYRTGDLARWQPDGTLDFLGRADFQVKVRGFRIELGEIETALARLDSVAQAVVTAQEGTDGRHRLVAYLTAVQAVPEPVDLRAALSAQLPGYMIPSAFVPLDSWPLTANGKVDRKALPDPSTTASDRPAGRAPATEAEHALCAVYADVLGLDEVGADQDFFALGGDSVLTLRLVGGARQAGWTVTGRQVFRHPVVADLAAVAEPASPTEPEPAPAAPEEPLISLAPGQLDQLESMWRKRR</sequence>
<dbReference type="InterPro" id="IPR001242">
    <property type="entry name" value="Condensation_dom"/>
</dbReference>
<feature type="compositionally biased region" description="Low complexity" evidence="7">
    <location>
        <begin position="976"/>
        <end position="990"/>
    </location>
</feature>
<dbReference type="FunFam" id="3.30.300.30:FF:000010">
    <property type="entry name" value="Enterobactin synthetase component F"/>
    <property type="match status" value="2"/>
</dbReference>
<dbReference type="PANTHER" id="PTHR45527:SF1">
    <property type="entry name" value="FATTY ACID SYNTHASE"/>
    <property type="match status" value="1"/>
</dbReference>
<dbReference type="Gene3D" id="3.30.559.30">
    <property type="entry name" value="Nonribosomal peptide synthetase, condensation domain"/>
    <property type="match status" value="4"/>
</dbReference>
<dbReference type="Pfam" id="PF00501">
    <property type="entry name" value="AMP-binding"/>
    <property type="match status" value="3"/>
</dbReference>
<feature type="region of interest" description="Disordered" evidence="7">
    <location>
        <begin position="2592"/>
        <end position="2611"/>
    </location>
</feature>
<evidence type="ECO:0000256" key="5">
    <source>
        <dbReference type="ARBA" id="ARBA00022737"/>
    </source>
</evidence>
<keyword evidence="4" id="KW-0597">Phosphoprotein</keyword>
<protein>
    <submittedName>
        <fullName evidence="9">Amino acid adenylation domain-containing protein/non-ribosomal peptide synthase protein (TIGR01720 family)</fullName>
    </submittedName>
</protein>
<accession>A0A840W5I0</accession>
<dbReference type="GO" id="GO:0072330">
    <property type="term" value="P:monocarboxylic acid biosynthetic process"/>
    <property type="evidence" value="ECO:0007669"/>
    <property type="project" value="UniProtKB-ARBA"/>
</dbReference>
<dbReference type="CDD" id="cd12116">
    <property type="entry name" value="A_NRPS_Ta1_like"/>
    <property type="match status" value="2"/>
</dbReference>
<feature type="domain" description="Carrier" evidence="8">
    <location>
        <begin position="2522"/>
        <end position="2597"/>
    </location>
</feature>
<dbReference type="Gene3D" id="3.40.50.1820">
    <property type="entry name" value="alpha/beta hydrolase"/>
    <property type="match status" value="1"/>
</dbReference>
<dbReference type="Gene3D" id="1.10.1200.10">
    <property type="entry name" value="ACP-like"/>
    <property type="match status" value="2"/>
</dbReference>
<dbReference type="SUPFAM" id="SSF56801">
    <property type="entry name" value="Acetyl-CoA synthetase-like"/>
    <property type="match status" value="3"/>
</dbReference>
<feature type="region of interest" description="Disordered" evidence="7">
    <location>
        <begin position="2819"/>
        <end position="2844"/>
    </location>
</feature>
<dbReference type="FunFam" id="2.30.38.10:FF:000001">
    <property type="entry name" value="Non-ribosomal peptide synthetase PvdI"/>
    <property type="match status" value="2"/>
</dbReference>
<dbReference type="CDD" id="cd05930">
    <property type="entry name" value="A_NRPS"/>
    <property type="match status" value="1"/>
</dbReference>
<evidence type="ECO:0000313" key="10">
    <source>
        <dbReference type="Proteomes" id="UP000579647"/>
    </source>
</evidence>
<dbReference type="InterPro" id="IPR036736">
    <property type="entry name" value="ACP-like_sf"/>
</dbReference>
<dbReference type="SUPFAM" id="SSF47336">
    <property type="entry name" value="ACP-like"/>
    <property type="match status" value="3"/>
</dbReference>
<dbReference type="FunFam" id="1.10.1200.10:FF:000005">
    <property type="entry name" value="Nonribosomal peptide synthetase 1"/>
    <property type="match status" value="1"/>
</dbReference>
<evidence type="ECO:0000256" key="7">
    <source>
        <dbReference type="SAM" id="MobiDB-lite"/>
    </source>
</evidence>
<dbReference type="GO" id="GO:0003824">
    <property type="term" value="F:catalytic activity"/>
    <property type="evidence" value="ECO:0007669"/>
    <property type="project" value="InterPro"/>
</dbReference>
<dbReference type="EMBL" id="JACHDO010000001">
    <property type="protein sequence ID" value="MBB5490603.1"/>
    <property type="molecule type" value="Genomic_DNA"/>
</dbReference>
<keyword evidence="6" id="KW-0045">Antibiotic biosynthesis</keyword>
<dbReference type="GO" id="GO:0044550">
    <property type="term" value="P:secondary metabolite biosynthetic process"/>
    <property type="evidence" value="ECO:0007669"/>
    <property type="project" value="UniProtKB-ARBA"/>
</dbReference>
<dbReference type="FunFam" id="3.40.50.980:FF:000001">
    <property type="entry name" value="Non-ribosomal peptide synthetase"/>
    <property type="match status" value="2"/>
</dbReference>
<dbReference type="FunFam" id="1.10.1200.10:FF:000016">
    <property type="entry name" value="Non-ribosomal peptide synthase"/>
    <property type="match status" value="1"/>
</dbReference>
<dbReference type="InterPro" id="IPR045851">
    <property type="entry name" value="AMP-bd_C_sf"/>
</dbReference>
<evidence type="ECO:0000256" key="1">
    <source>
        <dbReference type="ARBA" id="ARBA00001957"/>
    </source>
</evidence>
<dbReference type="InterPro" id="IPR020845">
    <property type="entry name" value="AMP-binding_CS"/>
</dbReference>
<dbReference type="NCBIfam" id="NF003417">
    <property type="entry name" value="PRK04813.1"/>
    <property type="match status" value="4"/>
</dbReference>
<comment type="cofactor">
    <cofactor evidence="1">
        <name>pantetheine 4'-phosphate</name>
        <dbReference type="ChEBI" id="CHEBI:47942"/>
    </cofactor>
</comment>
<dbReference type="InterPro" id="IPR010060">
    <property type="entry name" value="NRPS_synth"/>
</dbReference>
<dbReference type="Gene3D" id="3.40.50.980">
    <property type="match status" value="6"/>
</dbReference>
<gene>
    <name evidence="9" type="ORF">HNR07_001740</name>
</gene>
<dbReference type="InterPro" id="IPR020806">
    <property type="entry name" value="PKS_PP-bd"/>
</dbReference>
<dbReference type="NCBIfam" id="TIGR01733">
    <property type="entry name" value="AA-adenyl-dom"/>
    <property type="match status" value="3"/>
</dbReference>
<dbReference type="Pfam" id="PF00550">
    <property type="entry name" value="PP-binding"/>
    <property type="match status" value="3"/>
</dbReference>
<evidence type="ECO:0000313" key="9">
    <source>
        <dbReference type="EMBL" id="MBB5490603.1"/>
    </source>
</evidence>
<reference evidence="9 10" key="1">
    <citation type="submission" date="2020-08" db="EMBL/GenBank/DDBJ databases">
        <title>Sequencing the genomes of 1000 actinobacteria strains.</title>
        <authorList>
            <person name="Klenk H.-P."/>
        </authorList>
    </citation>
    <scope>NUCLEOTIDE SEQUENCE [LARGE SCALE GENOMIC DNA]</scope>
    <source>
        <strain evidence="9 10">DSM 44598</strain>
    </source>
</reference>
<evidence type="ECO:0000256" key="6">
    <source>
        <dbReference type="ARBA" id="ARBA00023194"/>
    </source>
</evidence>
<dbReference type="SUPFAM" id="SSF52777">
    <property type="entry name" value="CoA-dependent acyltransferases"/>
    <property type="match status" value="8"/>
</dbReference>
<feature type="region of interest" description="Disordered" evidence="7">
    <location>
        <begin position="3559"/>
        <end position="3581"/>
    </location>
</feature>
<comment type="caution">
    <text evidence="9">The sequence shown here is derived from an EMBL/GenBank/DDBJ whole genome shotgun (WGS) entry which is preliminary data.</text>
</comment>
<evidence type="ECO:0000256" key="4">
    <source>
        <dbReference type="ARBA" id="ARBA00022553"/>
    </source>
</evidence>
<dbReference type="InterPro" id="IPR010071">
    <property type="entry name" value="AA_adenyl_dom"/>
</dbReference>
<dbReference type="Pfam" id="PF13193">
    <property type="entry name" value="AMP-binding_C"/>
    <property type="match status" value="3"/>
</dbReference>
<dbReference type="Gene3D" id="3.30.559.10">
    <property type="entry name" value="Chloramphenicol acetyltransferase-like domain"/>
    <property type="match status" value="4"/>
</dbReference>
<dbReference type="InterPro" id="IPR025110">
    <property type="entry name" value="AMP-bd_C"/>
</dbReference>
<dbReference type="PROSITE" id="PS50075">
    <property type="entry name" value="CARRIER"/>
    <property type="match status" value="3"/>
</dbReference>
<dbReference type="GO" id="GO:0008610">
    <property type="term" value="P:lipid biosynthetic process"/>
    <property type="evidence" value="ECO:0007669"/>
    <property type="project" value="UniProtKB-ARBA"/>
</dbReference>
<dbReference type="FunFam" id="3.30.300.30:FF:000015">
    <property type="entry name" value="Nonribosomal peptide synthase SidD"/>
    <property type="match status" value="1"/>
</dbReference>
<dbReference type="PROSITE" id="PS00455">
    <property type="entry name" value="AMP_BINDING"/>
    <property type="match status" value="3"/>
</dbReference>
<feature type="compositionally biased region" description="Pro residues" evidence="7">
    <location>
        <begin position="3655"/>
        <end position="3665"/>
    </location>
</feature>
<feature type="domain" description="Carrier" evidence="8">
    <location>
        <begin position="3580"/>
        <end position="3654"/>
    </location>
</feature>
<dbReference type="InterPro" id="IPR029058">
    <property type="entry name" value="AB_hydrolase_fold"/>
</dbReference>
<feature type="region of interest" description="Disordered" evidence="7">
    <location>
        <begin position="968"/>
        <end position="990"/>
    </location>
</feature>
<dbReference type="PANTHER" id="PTHR45527">
    <property type="entry name" value="NONRIBOSOMAL PEPTIDE SYNTHETASE"/>
    <property type="match status" value="1"/>
</dbReference>
<feature type="region of interest" description="Disordered" evidence="7">
    <location>
        <begin position="3196"/>
        <end position="3216"/>
    </location>
</feature>
<dbReference type="InterPro" id="IPR000873">
    <property type="entry name" value="AMP-dep_synth/lig_dom"/>
</dbReference>
<dbReference type="GO" id="GO:0043041">
    <property type="term" value="P:amino acid activation for nonribosomal peptide biosynthetic process"/>
    <property type="evidence" value="ECO:0007669"/>
    <property type="project" value="TreeGrafter"/>
</dbReference>
<keyword evidence="10" id="KW-1185">Reference proteome</keyword>
<feature type="compositionally biased region" description="Low complexity" evidence="7">
    <location>
        <begin position="2116"/>
        <end position="2161"/>
    </location>
</feature>
<dbReference type="Gene3D" id="3.30.300.30">
    <property type="match status" value="3"/>
</dbReference>
<dbReference type="RefSeq" id="WP_184364146.1">
    <property type="nucleotide sequence ID" value="NZ_BAAAKM010000038.1"/>
</dbReference>
<dbReference type="NCBIfam" id="TIGR01720">
    <property type="entry name" value="NRPS-para261"/>
    <property type="match status" value="1"/>
</dbReference>
<dbReference type="GO" id="GO:0017000">
    <property type="term" value="P:antibiotic biosynthetic process"/>
    <property type="evidence" value="ECO:0007669"/>
    <property type="project" value="UniProtKB-KW"/>
</dbReference>
<evidence type="ECO:0000256" key="2">
    <source>
        <dbReference type="ARBA" id="ARBA00006432"/>
    </source>
</evidence>
<dbReference type="Gene3D" id="2.30.38.10">
    <property type="entry name" value="Luciferase, Domain 3"/>
    <property type="match status" value="3"/>
</dbReference>
<dbReference type="FunFam" id="3.40.50.12780:FF:000012">
    <property type="entry name" value="Non-ribosomal peptide synthetase"/>
    <property type="match status" value="2"/>
</dbReference>
<evidence type="ECO:0000259" key="8">
    <source>
        <dbReference type="PROSITE" id="PS50075"/>
    </source>
</evidence>
<dbReference type="GO" id="GO:0005829">
    <property type="term" value="C:cytosol"/>
    <property type="evidence" value="ECO:0007669"/>
    <property type="project" value="TreeGrafter"/>
</dbReference>
<dbReference type="GO" id="GO:0031177">
    <property type="term" value="F:phosphopantetheine binding"/>
    <property type="evidence" value="ECO:0007669"/>
    <property type="project" value="InterPro"/>
</dbReference>
<dbReference type="InterPro" id="IPR009081">
    <property type="entry name" value="PP-bd_ACP"/>
</dbReference>
<organism evidence="9 10">
    <name type="scientific">Nocardiopsis metallicus</name>
    <dbReference type="NCBI Taxonomy" id="179819"/>
    <lineage>
        <taxon>Bacteria</taxon>
        <taxon>Bacillati</taxon>
        <taxon>Actinomycetota</taxon>
        <taxon>Actinomycetes</taxon>
        <taxon>Streptosporangiales</taxon>
        <taxon>Nocardiopsidaceae</taxon>
        <taxon>Nocardiopsis</taxon>
    </lineage>
</organism>
<dbReference type="CDD" id="cd19540">
    <property type="entry name" value="LCL_NRPS-like"/>
    <property type="match status" value="1"/>
</dbReference>
<dbReference type="PROSITE" id="PS00012">
    <property type="entry name" value="PHOSPHOPANTETHEINE"/>
    <property type="match status" value="3"/>
</dbReference>
<evidence type="ECO:0000256" key="3">
    <source>
        <dbReference type="ARBA" id="ARBA00022450"/>
    </source>
</evidence>
<dbReference type="Proteomes" id="UP000579647">
    <property type="component" value="Unassembled WGS sequence"/>
</dbReference>
<dbReference type="InterPro" id="IPR023213">
    <property type="entry name" value="CAT-like_dom_sf"/>
</dbReference>
<proteinExistence type="inferred from homology"/>
<dbReference type="Pfam" id="PF00668">
    <property type="entry name" value="Condensation"/>
    <property type="match status" value="4"/>
</dbReference>